<feature type="non-terminal residue" evidence="2">
    <location>
        <position position="595"/>
    </location>
</feature>
<accession>A0A2I0J911</accession>
<evidence type="ECO:0000313" key="2">
    <source>
        <dbReference type="EMBL" id="PKI52735.1"/>
    </source>
</evidence>
<dbReference type="AlphaFoldDB" id="A0A2I0J911"/>
<feature type="compositionally biased region" description="Low complexity" evidence="1">
    <location>
        <begin position="549"/>
        <end position="561"/>
    </location>
</feature>
<gene>
    <name evidence="2" type="ORF">CRG98_026856</name>
</gene>
<evidence type="ECO:0000256" key="1">
    <source>
        <dbReference type="SAM" id="MobiDB-lite"/>
    </source>
</evidence>
<comment type="caution">
    <text evidence="2">The sequence shown here is derived from an EMBL/GenBank/DDBJ whole genome shotgun (WGS) entry which is preliminary data.</text>
</comment>
<sequence length="595" mass="66692">MERPLQPYPNLPRVHDYLVIPSASRRGVGTGHMKAIIIMKPVVLHSHEKRSPAKPIHRGGWAKREKKLRRSVLEKEFEVAKDNKGERPAQSAQSANLGSAILPQPKPSSGPSCSRPAHSFQAVSPSDRPTDPIRSDPFIRGTLTTGEERCTSSRFLKNLSRTLSLYFDEGGTAKVRTTADSDPRSKRDFVSIFAAFRTSSPGLRVRIRFSDFASRTSYPSLLLFGLRVQDFVSTFIAFQTSRPGLLVHLYRFSDFASRTSCPSLSLFGLHVQDFVSTFTAFRTSHPGLRDFVSIFAAFQTSRPGLRVHLYRFSDFVSIFTAFRTSCPCILHSGLLVLIYCFPDFVSAFIAFWTLRPHLLHFGLRVHIHCIPDFVSESTAIQTSCFHLLISGLRVRIHCILDFASASIAFWTSCPHSLHSGLRVRVYCIPDFVSSFTAFRTSCPHSLHFGLRVRIYCILDFVSTFIAFQISCPHSLHSGFRVRIYYFLDFVSHLMSFNRNRRSQPIGAASTTLLRSSSLTGLAHYFSVAGPAQSAQSANLGLAILPQPKPSSGPSCSRPSHSFRAVSPSDRPTDPIRYDPFVRQLSYITETPPNFW</sequence>
<feature type="region of interest" description="Disordered" evidence="1">
    <location>
        <begin position="47"/>
        <end position="67"/>
    </location>
</feature>
<dbReference type="EMBL" id="PGOL01001898">
    <property type="protein sequence ID" value="PKI52735.1"/>
    <property type="molecule type" value="Genomic_DNA"/>
</dbReference>
<feature type="compositionally biased region" description="Basic residues" evidence="1">
    <location>
        <begin position="55"/>
        <end position="67"/>
    </location>
</feature>
<feature type="region of interest" description="Disordered" evidence="1">
    <location>
        <begin position="79"/>
        <end position="142"/>
    </location>
</feature>
<organism evidence="2 3">
    <name type="scientific">Punica granatum</name>
    <name type="common">Pomegranate</name>
    <dbReference type="NCBI Taxonomy" id="22663"/>
    <lineage>
        <taxon>Eukaryota</taxon>
        <taxon>Viridiplantae</taxon>
        <taxon>Streptophyta</taxon>
        <taxon>Embryophyta</taxon>
        <taxon>Tracheophyta</taxon>
        <taxon>Spermatophyta</taxon>
        <taxon>Magnoliopsida</taxon>
        <taxon>eudicotyledons</taxon>
        <taxon>Gunneridae</taxon>
        <taxon>Pentapetalae</taxon>
        <taxon>rosids</taxon>
        <taxon>malvids</taxon>
        <taxon>Myrtales</taxon>
        <taxon>Lythraceae</taxon>
        <taxon>Punica</taxon>
    </lineage>
</organism>
<evidence type="ECO:0000313" key="3">
    <source>
        <dbReference type="Proteomes" id="UP000233551"/>
    </source>
</evidence>
<name>A0A2I0J911_PUNGR</name>
<feature type="region of interest" description="Disordered" evidence="1">
    <location>
        <begin position="548"/>
        <end position="575"/>
    </location>
</feature>
<keyword evidence="3" id="KW-1185">Reference proteome</keyword>
<proteinExistence type="predicted"/>
<dbReference type="Proteomes" id="UP000233551">
    <property type="component" value="Unassembled WGS sequence"/>
</dbReference>
<reference evidence="2 3" key="1">
    <citation type="submission" date="2017-11" db="EMBL/GenBank/DDBJ databases">
        <title>De-novo sequencing of pomegranate (Punica granatum L.) genome.</title>
        <authorList>
            <person name="Akparov Z."/>
            <person name="Amiraslanov A."/>
            <person name="Hajiyeva S."/>
            <person name="Abbasov M."/>
            <person name="Kaur K."/>
            <person name="Hamwieh A."/>
            <person name="Solovyev V."/>
            <person name="Salamov A."/>
            <person name="Braich B."/>
            <person name="Kosarev P."/>
            <person name="Mahmoud A."/>
            <person name="Hajiyev E."/>
            <person name="Babayeva S."/>
            <person name="Izzatullayeva V."/>
            <person name="Mammadov A."/>
            <person name="Mammadov A."/>
            <person name="Sharifova S."/>
            <person name="Ojaghi J."/>
            <person name="Eynullazada K."/>
            <person name="Bayramov B."/>
            <person name="Abdulazimova A."/>
            <person name="Shahmuradov I."/>
        </authorList>
    </citation>
    <scope>NUCLEOTIDE SEQUENCE [LARGE SCALE GENOMIC DNA]</scope>
    <source>
        <strain evidence="3">cv. AG2017</strain>
        <tissue evidence="2">Leaf</tissue>
    </source>
</reference>
<protein>
    <submittedName>
        <fullName evidence="2">Uncharacterized protein</fullName>
    </submittedName>
</protein>